<dbReference type="EMBL" id="LSTV01000002">
    <property type="protein sequence ID" value="OAH50500.1"/>
    <property type="molecule type" value="Genomic_DNA"/>
</dbReference>
<dbReference type="AlphaFoldDB" id="A0A177KAR5"/>
<accession>A0A177KAR5</accession>
<comment type="caution">
    <text evidence="2">The sequence shown here is derived from an EMBL/GenBank/DDBJ whole genome shotgun (WGS) entry which is preliminary data.</text>
</comment>
<keyword evidence="1" id="KW-0472">Membrane</keyword>
<dbReference type="RefSeq" id="WP_064002860.1">
    <property type="nucleotide sequence ID" value="NZ_LSTV01000002.1"/>
</dbReference>
<organism evidence="2 3">
    <name type="scientific">Microbacterium oleivorans</name>
    <dbReference type="NCBI Taxonomy" id="273677"/>
    <lineage>
        <taxon>Bacteria</taxon>
        <taxon>Bacillati</taxon>
        <taxon>Actinomycetota</taxon>
        <taxon>Actinomycetes</taxon>
        <taxon>Micrococcales</taxon>
        <taxon>Microbacteriaceae</taxon>
        <taxon>Microbacterium</taxon>
    </lineage>
</organism>
<feature type="transmembrane region" description="Helical" evidence="1">
    <location>
        <begin position="20"/>
        <end position="40"/>
    </location>
</feature>
<reference evidence="2 3" key="1">
    <citation type="submission" date="2016-02" db="EMBL/GenBank/DDBJ databases">
        <authorList>
            <person name="Wen L."/>
            <person name="He K."/>
            <person name="Yang H."/>
        </authorList>
    </citation>
    <scope>NUCLEOTIDE SEQUENCE [LARGE SCALE GENOMIC DNA]</scope>
    <source>
        <strain evidence="2 3">CD11_3</strain>
    </source>
</reference>
<protein>
    <submittedName>
        <fullName evidence="2">Uncharacterized protein</fullName>
    </submittedName>
</protein>
<evidence type="ECO:0000313" key="3">
    <source>
        <dbReference type="Proteomes" id="UP000076998"/>
    </source>
</evidence>
<keyword evidence="1" id="KW-0812">Transmembrane</keyword>
<keyword evidence="1" id="KW-1133">Transmembrane helix</keyword>
<evidence type="ECO:0000313" key="2">
    <source>
        <dbReference type="EMBL" id="OAH50500.1"/>
    </source>
</evidence>
<sequence>MSAGGQTGASRTAIARLGGFTAFVWIAGLVVAGIVALVYADEGGFDMGPVGVDEDYAREPWTSPDPIVADDRGGGVYEGSDGAVIRLSGLDVDAPVVLTPEDSTYLGGVRVTGPGGRIVTQGEYGEPPRFFSLADGRVVVLVEQPDVELWVDGFRDETWRARVTTGGLGWTNDVASGFESAVFTHAGEASTARLSARGEGSIAIQIVTPHGSERTFDGEAPLDQSIAWPDAPLVVFSVESWDDVGWKLEFPPTPSPSPSPSPGATP</sequence>
<evidence type="ECO:0000256" key="1">
    <source>
        <dbReference type="SAM" id="Phobius"/>
    </source>
</evidence>
<proteinExistence type="predicted"/>
<name>A0A177KAR5_9MICO</name>
<gene>
    <name evidence="2" type="ORF">AYL44_08620</name>
</gene>
<dbReference type="Proteomes" id="UP000076998">
    <property type="component" value="Unassembled WGS sequence"/>
</dbReference>